<proteinExistence type="predicted"/>
<accession>A0A173MGH9</accession>
<evidence type="ECO:0008006" key="3">
    <source>
        <dbReference type="Google" id="ProtNLM"/>
    </source>
</evidence>
<dbReference type="RefSeq" id="WP_076380881.1">
    <property type="nucleotide sequence ID" value="NZ_AP017422.1"/>
</dbReference>
<dbReference type="InterPro" id="IPR024364">
    <property type="entry name" value="Baseplate_phage_T4-like"/>
</dbReference>
<dbReference type="STRING" id="477680.SAMN05421788_107267"/>
<dbReference type="Proteomes" id="UP000186917">
    <property type="component" value="Unassembled WGS sequence"/>
</dbReference>
<name>A0A173MGH9_9BACT</name>
<keyword evidence="2" id="KW-1185">Reference proteome</keyword>
<organism evidence="1 2">
    <name type="scientific">Filimonas lacunae</name>
    <dbReference type="NCBI Taxonomy" id="477680"/>
    <lineage>
        <taxon>Bacteria</taxon>
        <taxon>Pseudomonadati</taxon>
        <taxon>Bacteroidota</taxon>
        <taxon>Chitinophagia</taxon>
        <taxon>Chitinophagales</taxon>
        <taxon>Chitinophagaceae</taxon>
        <taxon>Filimonas</taxon>
    </lineage>
</organism>
<dbReference type="Pfam" id="PF12322">
    <property type="entry name" value="T4_baseplate"/>
    <property type="match status" value="1"/>
</dbReference>
<protein>
    <recommendedName>
        <fullName evidence="3">Phage baseplate protein</fullName>
    </recommendedName>
</protein>
<dbReference type="KEGG" id="fln:FLA_2625"/>
<evidence type="ECO:0000313" key="1">
    <source>
        <dbReference type="EMBL" id="SIT27559.1"/>
    </source>
</evidence>
<evidence type="ECO:0000313" key="2">
    <source>
        <dbReference type="Proteomes" id="UP000186917"/>
    </source>
</evidence>
<dbReference type="AlphaFoldDB" id="A0A173MGH9"/>
<dbReference type="EMBL" id="FTOR01000007">
    <property type="protein sequence ID" value="SIT27559.1"/>
    <property type="molecule type" value="Genomic_DNA"/>
</dbReference>
<dbReference type="OrthoDB" id="283948at2"/>
<gene>
    <name evidence="1" type="ORF">SAMN05421788_107267</name>
</gene>
<reference evidence="2" key="1">
    <citation type="submission" date="2017-01" db="EMBL/GenBank/DDBJ databases">
        <authorList>
            <person name="Varghese N."/>
            <person name="Submissions S."/>
        </authorList>
    </citation>
    <scope>NUCLEOTIDE SEQUENCE [LARGE SCALE GENOMIC DNA]</scope>
    <source>
        <strain evidence="2">DSM 21054</strain>
    </source>
</reference>
<sequence>MRPLTTTELLQVWENGLHQSLTERSLHLLCVACGMQNIQQAARLSIGTRDACLLQLRQWMFGNRLLNMAHCPHCRQQVEWEQPVHTLQVQNMVWEPLEYAAEKEGYSIRFRLPQTQDIWQVQHITEPGEATLKVLQACIQEALYQGQPCAIQHLPGEVAEHIMQRMSEADPQADITMQLNCPACATQWNAVFDIASFLWTEIHQWSLRMLQEIGTLAKVFSWSEQDIMNMSAQRRRLYLEMALT</sequence>